<keyword evidence="4 5" id="KW-0067">ATP-binding</keyword>
<dbReference type="SUPFAM" id="SSF52540">
    <property type="entry name" value="P-loop containing nucleoside triphosphate hydrolases"/>
    <property type="match status" value="1"/>
</dbReference>
<dbReference type="PANTHER" id="PTHR10763">
    <property type="entry name" value="CELL DIVISION CONTROL PROTEIN 6-RELATED"/>
    <property type="match status" value="1"/>
</dbReference>
<dbReference type="InterPro" id="IPR014277">
    <property type="entry name" value="Orc1/Cdc6_arc"/>
</dbReference>
<dbReference type="GO" id="GO:0005524">
    <property type="term" value="F:ATP binding"/>
    <property type="evidence" value="ECO:0007669"/>
    <property type="project" value="UniProtKB-UniRule"/>
</dbReference>
<dbReference type="Gene3D" id="1.10.8.60">
    <property type="match status" value="1"/>
</dbReference>
<dbReference type="CDD" id="cd08768">
    <property type="entry name" value="Cdc6_C"/>
    <property type="match status" value="1"/>
</dbReference>
<dbReference type="InterPro" id="IPR003593">
    <property type="entry name" value="AAA+_ATPase"/>
</dbReference>
<dbReference type="InterPro" id="IPR027417">
    <property type="entry name" value="P-loop_NTPase"/>
</dbReference>
<organism evidence="8 9">
    <name type="scientific">Halorhabdus tiamatea SARL4B</name>
    <dbReference type="NCBI Taxonomy" id="1033806"/>
    <lineage>
        <taxon>Archaea</taxon>
        <taxon>Methanobacteriati</taxon>
        <taxon>Methanobacteriota</taxon>
        <taxon>Stenosarchaea group</taxon>
        <taxon>Halobacteria</taxon>
        <taxon>Halobacteriales</taxon>
        <taxon>Haloarculaceae</taxon>
        <taxon>Halorhabdus</taxon>
    </lineage>
</organism>
<proteinExistence type="inferred from homology"/>
<protein>
    <recommendedName>
        <fullName evidence="5">ORC1-type DNA replication protein</fullName>
    </recommendedName>
</protein>
<reference evidence="8 9" key="2">
    <citation type="journal article" date="2013" name="PLoS ONE">
        <title>INDIGO - INtegrated Data Warehouse of MIcrobial GenOmes with Examples from the Red Sea Extremophiles.</title>
        <authorList>
            <person name="Alam I."/>
            <person name="Antunes A."/>
            <person name="Kamau A.A."/>
            <person name="Ba Alawi W."/>
            <person name="Kalkatawi M."/>
            <person name="Stingl U."/>
            <person name="Bajic V.B."/>
        </authorList>
    </citation>
    <scope>NUCLEOTIDE SEQUENCE [LARGE SCALE GENOMIC DNA]</scope>
    <source>
        <strain evidence="8 9">SARL4B</strain>
    </source>
</reference>
<dbReference type="PATRIC" id="fig|1033806.13.peg.442"/>
<dbReference type="GO" id="GO:0006260">
    <property type="term" value="P:DNA replication"/>
    <property type="evidence" value="ECO:0007669"/>
    <property type="project" value="UniProtKB-UniRule"/>
</dbReference>
<name>U2DPF5_9EURY</name>
<dbReference type="CDD" id="cd18139">
    <property type="entry name" value="HLD_clamp_RarA"/>
    <property type="match status" value="1"/>
</dbReference>
<keyword evidence="3 5" id="KW-0547">Nucleotide-binding</keyword>
<evidence type="ECO:0000256" key="2">
    <source>
        <dbReference type="ARBA" id="ARBA00022705"/>
    </source>
</evidence>
<evidence type="ECO:0000256" key="1">
    <source>
        <dbReference type="ARBA" id="ARBA00006184"/>
    </source>
</evidence>
<dbReference type="Gene3D" id="3.40.50.300">
    <property type="entry name" value="P-loop containing nucleotide triphosphate hydrolases"/>
    <property type="match status" value="1"/>
</dbReference>
<dbReference type="EMBL" id="AFNT02000003">
    <property type="protein sequence ID" value="ERJ07487.1"/>
    <property type="molecule type" value="Genomic_DNA"/>
</dbReference>
<dbReference type="InterPro" id="IPR055237">
    <property type="entry name" value="Cdc6_lid"/>
</dbReference>
<evidence type="ECO:0000256" key="3">
    <source>
        <dbReference type="ARBA" id="ARBA00022741"/>
    </source>
</evidence>
<evidence type="ECO:0000313" key="8">
    <source>
        <dbReference type="EMBL" id="ERJ07487.1"/>
    </source>
</evidence>
<evidence type="ECO:0000259" key="7">
    <source>
        <dbReference type="SMART" id="SM00382"/>
    </source>
</evidence>
<dbReference type="Proteomes" id="UP000003861">
    <property type="component" value="Unassembled WGS sequence"/>
</dbReference>
<evidence type="ECO:0000256" key="4">
    <source>
        <dbReference type="ARBA" id="ARBA00022840"/>
    </source>
</evidence>
<comment type="caution">
    <text evidence="8">The sequence shown here is derived from an EMBL/GenBank/DDBJ whole genome shotgun (WGS) entry which is preliminary data.</text>
</comment>
<dbReference type="HAMAP" id="MF_01407">
    <property type="entry name" value="ORC1_type_DNA_replic_protein"/>
    <property type="match status" value="1"/>
</dbReference>
<accession>U2DPF5</accession>
<dbReference type="CDD" id="cd00009">
    <property type="entry name" value="AAA"/>
    <property type="match status" value="1"/>
</dbReference>
<dbReference type="InterPro" id="IPR041664">
    <property type="entry name" value="AAA_16"/>
</dbReference>
<dbReference type="SUPFAM" id="SSF46785">
    <property type="entry name" value="Winged helix' DNA-binding domain"/>
    <property type="match status" value="1"/>
</dbReference>
<dbReference type="Pfam" id="PF09079">
    <property type="entry name" value="WHD_Cdc6"/>
    <property type="match status" value="1"/>
</dbReference>
<gene>
    <name evidence="8" type="ORF">HLRTI_000530</name>
</gene>
<dbReference type="InterPro" id="IPR036390">
    <property type="entry name" value="WH_DNA-bd_sf"/>
</dbReference>
<comment type="similarity">
    <text evidence="1 5">Belongs to the CDC6/cdc18 family.</text>
</comment>
<feature type="binding site" evidence="5">
    <location>
        <begin position="93"/>
        <end position="97"/>
    </location>
    <ligand>
        <name>ATP</name>
        <dbReference type="ChEBI" id="CHEBI:30616"/>
    </ligand>
</feature>
<dbReference type="Pfam" id="PF13191">
    <property type="entry name" value="AAA_16"/>
    <property type="match status" value="1"/>
</dbReference>
<dbReference type="AlphaFoldDB" id="U2DPF5"/>
<comment type="function">
    <text evidence="5">Involved in regulation of DNA replication.</text>
</comment>
<feature type="region of interest" description="Disordered" evidence="6">
    <location>
        <begin position="1"/>
        <end position="24"/>
    </location>
</feature>
<feature type="binding site" evidence="5">
    <location>
        <position position="261"/>
    </location>
    <ligand>
        <name>ATP</name>
        <dbReference type="ChEBI" id="CHEBI:30616"/>
    </ligand>
</feature>
<reference evidence="8 9" key="1">
    <citation type="journal article" date="2011" name="J. Bacteriol.">
        <title>Genome sequence of Halorhabdus tiamatea, the first archaeon isolated from a deep-sea anoxic brine lake.</title>
        <authorList>
            <person name="Antunes A."/>
            <person name="Alam I."/>
            <person name="Bajic V.B."/>
            <person name="Stingl U."/>
        </authorList>
    </citation>
    <scope>NUCLEOTIDE SEQUENCE [LARGE SCALE GENOMIC DNA]</scope>
    <source>
        <strain evidence="8 9">SARL4B</strain>
    </source>
</reference>
<evidence type="ECO:0000256" key="5">
    <source>
        <dbReference type="HAMAP-Rule" id="MF_01407"/>
    </source>
</evidence>
<dbReference type="InterPro" id="IPR050311">
    <property type="entry name" value="ORC1/CDC6"/>
</dbReference>
<dbReference type="NCBIfam" id="TIGR02928">
    <property type="entry name" value="orc1/cdc6 family replication initiation protein"/>
    <property type="match status" value="1"/>
</dbReference>
<dbReference type="Gene3D" id="1.10.10.10">
    <property type="entry name" value="Winged helix-like DNA-binding domain superfamily/Winged helix DNA-binding domain"/>
    <property type="match status" value="1"/>
</dbReference>
<evidence type="ECO:0000313" key="9">
    <source>
        <dbReference type="Proteomes" id="UP000003861"/>
    </source>
</evidence>
<evidence type="ECO:0000256" key="6">
    <source>
        <dbReference type="SAM" id="MobiDB-lite"/>
    </source>
</evidence>
<feature type="domain" description="AAA+ ATPase" evidence="7">
    <location>
        <begin position="81"/>
        <end position="250"/>
    </location>
</feature>
<dbReference type="SMART" id="SM00382">
    <property type="entry name" value="AAA"/>
    <property type="match status" value="1"/>
</dbReference>
<dbReference type="InterPro" id="IPR036388">
    <property type="entry name" value="WH-like_DNA-bd_sf"/>
</dbReference>
<dbReference type="PANTHER" id="PTHR10763:SF22">
    <property type="entry name" value="ORC1-TYPE DNA REPLICATION PROTEIN"/>
    <property type="match status" value="1"/>
</dbReference>
<sequence length="453" mass="50325">MGKNKDSMSEGEVGMDENETASPTIRDRIEQANENAGTMSVFKNPDLLDPNYVVDSDRIVGRDEQLDGVISVLREALNGSRPRNMLLFGGSGTGKSLITKAVSEEIETMCDTQDISFGMIYLQCQNVDTFDRAIFELVQNAAAKVNVDPRVPKKGISAKAKFDRLFEIIDDHYDITLFALDEIDKLRGSSGSEPAFSKLLYQLTRAGPQGNIDTKVSVAALSNDVQFMHELDGRAESSFDPEDIHFGDYDAGEIRDILNHRKDAFKSGALGEGVIPLSGALCGQNNGDARKAINLLWEAGKLADQEGDGQIEQEHLRRSETEVDINRIETVICGLSPQKKMSLFATAAVKEYGNVSPVQSTVGFNIYCWLTESLNADQLGRETYVKYLRELSDYSILNSHRKGYGQGAGVMRVFEFDRETEMVLEAIRRDDRFSKISEDELKAVVRAQLNKFE</sequence>
<keyword evidence="2 5" id="KW-0235">DNA replication</keyword>
<dbReference type="Pfam" id="PF22703">
    <property type="entry name" value="Cdc6_lid"/>
    <property type="match status" value="1"/>
</dbReference>
<dbReference type="InterPro" id="IPR015163">
    <property type="entry name" value="Cdc6_C"/>
</dbReference>
<feature type="binding site" evidence="5">
    <location>
        <position position="249"/>
    </location>
    <ligand>
        <name>ATP</name>
        <dbReference type="ChEBI" id="CHEBI:30616"/>
    </ligand>
</feature>